<gene>
    <name evidence="2" type="ORF">C0Z20_27230</name>
</gene>
<reference evidence="2 3" key="1">
    <citation type="submission" date="2018-01" db="EMBL/GenBank/DDBJ databases">
        <title>Whole genome analyses suggest that Burkholderia sensu lato contains two further novel genera in the rhizoxinica-symbiotica group Mycetohabitans gen. nov., and Trinickia gen. nov.: implications for the evolution of diazotrophy and nodulation in the Burkholderiaceae.</title>
        <authorList>
            <person name="Estrada-de los Santos P."/>
            <person name="Palmer M."/>
            <person name="Chavez-Ramirez B."/>
            <person name="Beukes C."/>
            <person name="Steenkamp E.T."/>
            <person name="Hirsch A.M."/>
            <person name="Manyaka P."/>
            <person name="Maluk M."/>
            <person name="Lafos M."/>
            <person name="Crook M."/>
            <person name="Gross E."/>
            <person name="Simon M.F."/>
            <person name="Bueno dos Reis Junior F."/>
            <person name="Poole P.S."/>
            <person name="Venter S.N."/>
            <person name="James E.K."/>
        </authorList>
    </citation>
    <scope>NUCLEOTIDE SEQUENCE [LARGE SCALE GENOMIC DNA]</scope>
    <source>
        <strain evidence="2 3">JPY 581</strain>
    </source>
</reference>
<comment type="caution">
    <text evidence="2">The sequence shown here is derived from an EMBL/GenBank/DDBJ whole genome shotgun (WGS) entry which is preliminary data.</text>
</comment>
<keyword evidence="3" id="KW-1185">Reference proteome</keyword>
<evidence type="ECO:0000313" key="2">
    <source>
        <dbReference type="EMBL" id="PMS32182.1"/>
    </source>
</evidence>
<evidence type="ECO:0008006" key="4">
    <source>
        <dbReference type="Google" id="ProtNLM"/>
    </source>
</evidence>
<sequence>MAASAALVAIQALTLAHAGLVNDVPSCYGAFHLTAVPQPPDRLVYILIDQTVELDATLQQSVIDNIDRLIQPGSKFVIAEFSAFSQGRYLQVVHTGVVESPLPENAYSDIPIAKAPQIRACFEQQRTYARRMAATTAKQVLGTATSSFDHSEIMAALQTVGQAMRADSARSKVLFVVTDGLEYSSVASFYSHNTVRDINPATELSKARSSQMIADLAGAKVYVLGGAMMPPAKTGTLAERNGYRDAKTLRDLKAFWQGYFQESNASLIEFGEPSLVEPVSY</sequence>
<organism evidence="2 3">
    <name type="scientific">Trinickia symbiotica</name>
    <dbReference type="NCBI Taxonomy" id="863227"/>
    <lineage>
        <taxon>Bacteria</taxon>
        <taxon>Pseudomonadati</taxon>
        <taxon>Pseudomonadota</taxon>
        <taxon>Betaproteobacteria</taxon>
        <taxon>Burkholderiales</taxon>
        <taxon>Burkholderiaceae</taxon>
        <taxon>Trinickia</taxon>
    </lineage>
</organism>
<name>A0A2N7WS59_9BURK</name>
<protein>
    <recommendedName>
        <fullName evidence="4">VWFA domain-containing protein</fullName>
    </recommendedName>
</protein>
<accession>A0A2N7WS59</accession>
<dbReference type="Proteomes" id="UP000235777">
    <property type="component" value="Unassembled WGS sequence"/>
</dbReference>
<evidence type="ECO:0000256" key="1">
    <source>
        <dbReference type="SAM" id="SignalP"/>
    </source>
</evidence>
<proteinExistence type="predicted"/>
<dbReference type="EMBL" id="PNYC01000023">
    <property type="protein sequence ID" value="PMS32182.1"/>
    <property type="molecule type" value="Genomic_DNA"/>
</dbReference>
<feature type="signal peptide" evidence="1">
    <location>
        <begin position="1"/>
        <end position="18"/>
    </location>
</feature>
<keyword evidence="1" id="KW-0732">Signal</keyword>
<dbReference type="AlphaFoldDB" id="A0A2N7WS59"/>
<feature type="chain" id="PRO_5014898978" description="VWFA domain-containing protein" evidence="1">
    <location>
        <begin position="19"/>
        <end position="281"/>
    </location>
</feature>
<evidence type="ECO:0000313" key="3">
    <source>
        <dbReference type="Proteomes" id="UP000235777"/>
    </source>
</evidence>
<dbReference type="STRING" id="863227.GCA_000373005_03205"/>